<comment type="caution">
    <text evidence="7">The sequence shown here is derived from an EMBL/GenBank/DDBJ whole genome shotgun (WGS) entry which is preliminary data.</text>
</comment>
<protein>
    <submittedName>
        <fullName evidence="7">Branched-chain amino acid ABC transporter permease</fullName>
    </submittedName>
</protein>
<dbReference type="EMBL" id="DSTK01000023">
    <property type="protein sequence ID" value="HFK97228.1"/>
    <property type="molecule type" value="Genomic_DNA"/>
</dbReference>
<feature type="transmembrane region" description="Helical" evidence="6">
    <location>
        <begin position="237"/>
        <end position="268"/>
    </location>
</feature>
<dbReference type="GO" id="GO:0015658">
    <property type="term" value="F:branched-chain amino acid transmembrane transporter activity"/>
    <property type="evidence" value="ECO:0007669"/>
    <property type="project" value="InterPro"/>
</dbReference>
<feature type="transmembrane region" description="Helical" evidence="6">
    <location>
        <begin position="33"/>
        <end position="55"/>
    </location>
</feature>
<feature type="transmembrane region" description="Helical" evidence="6">
    <location>
        <begin position="157"/>
        <end position="175"/>
    </location>
</feature>
<dbReference type="CDD" id="cd06581">
    <property type="entry name" value="TM_PBP1_LivM_like"/>
    <property type="match status" value="1"/>
</dbReference>
<evidence type="ECO:0000256" key="4">
    <source>
        <dbReference type="ARBA" id="ARBA00022989"/>
    </source>
</evidence>
<evidence type="ECO:0000256" key="2">
    <source>
        <dbReference type="ARBA" id="ARBA00022475"/>
    </source>
</evidence>
<accession>A0A832A0C3</accession>
<keyword evidence="5 6" id="KW-0472">Membrane</keyword>
<evidence type="ECO:0000313" key="7">
    <source>
        <dbReference type="EMBL" id="HFK97228.1"/>
    </source>
</evidence>
<keyword evidence="3 6" id="KW-0812">Transmembrane</keyword>
<feature type="transmembrane region" description="Helical" evidence="6">
    <location>
        <begin position="280"/>
        <end position="301"/>
    </location>
</feature>
<sequence length="318" mass="34467">MEKRVLLYGAVAALLAVSPLFLNAYWTDVLNSIGLYAALGLSLNLIVGHAGLFNLGHAAFYAVGAYTAAILNTTWHIPILPLMPVCGLTAGLFALIIARPIIHLRGDYLCIVTIGVGEIVRIALINNVFGITGGANGIFGIARPNLFGWVIRKPHEFFYLIWAFVAVTVFFFHRLENSRFGRALNYLREDETAAEGSGIDTAHYKLMAFVLGAAWAGMVGTLYAAKMTIIAPESFSFWESVVMFTLIILGGSGSIPGVLLGAFLIVGLPEAFRGFTNARMMVFGAAMIAMMIFRTGGILPARPRRYTLPERNLAEESA</sequence>
<keyword evidence="2" id="KW-1003">Cell membrane</keyword>
<comment type="subcellular location">
    <subcellularLocation>
        <location evidence="1">Cell membrane</location>
        <topology evidence="1">Multi-pass membrane protein</topology>
    </subcellularLocation>
</comment>
<keyword evidence="4 6" id="KW-1133">Transmembrane helix</keyword>
<reference evidence="7" key="1">
    <citation type="journal article" date="2020" name="mSystems">
        <title>Genome- and Community-Level Interaction Insights into Carbon Utilization and Element Cycling Functions of Hydrothermarchaeota in Hydrothermal Sediment.</title>
        <authorList>
            <person name="Zhou Z."/>
            <person name="Liu Y."/>
            <person name="Xu W."/>
            <person name="Pan J."/>
            <person name="Luo Z.H."/>
            <person name="Li M."/>
        </authorList>
    </citation>
    <scope>NUCLEOTIDE SEQUENCE [LARGE SCALE GENOMIC DNA]</scope>
    <source>
        <strain evidence="7">SpSt-456</strain>
    </source>
</reference>
<dbReference type="PANTHER" id="PTHR30482">
    <property type="entry name" value="HIGH-AFFINITY BRANCHED-CHAIN AMINO ACID TRANSPORT SYSTEM PERMEASE"/>
    <property type="match status" value="1"/>
</dbReference>
<evidence type="ECO:0000256" key="1">
    <source>
        <dbReference type="ARBA" id="ARBA00004651"/>
    </source>
</evidence>
<dbReference type="Pfam" id="PF02653">
    <property type="entry name" value="BPD_transp_2"/>
    <property type="match status" value="1"/>
</dbReference>
<feature type="transmembrane region" description="Helical" evidence="6">
    <location>
        <begin position="206"/>
        <end position="225"/>
    </location>
</feature>
<feature type="transmembrane region" description="Helical" evidence="6">
    <location>
        <begin position="75"/>
        <end position="98"/>
    </location>
</feature>
<feature type="transmembrane region" description="Helical" evidence="6">
    <location>
        <begin position="6"/>
        <end position="26"/>
    </location>
</feature>
<organism evidence="7">
    <name type="scientific">Desulfacinum infernum</name>
    <dbReference type="NCBI Taxonomy" id="35837"/>
    <lineage>
        <taxon>Bacteria</taxon>
        <taxon>Pseudomonadati</taxon>
        <taxon>Thermodesulfobacteriota</taxon>
        <taxon>Syntrophobacteria</taxon>
        <taxon>Syntrophobacterales</taxon>
        <taxon>Syntrophobacteraceae</taxon>
        <taxon>Desulfacinum</taxon>
    </lineage>
</organism>
<gene>
    <name evidence="7" type="ORF">ENS06_07880</name>
</gene>
<proteinExistence type="predicted"/>
<dbReference type="PANTHER" id="PTHR30482:SF10">
    <property type="entry name" value="HIGH-AFFINITY BRANCHED-CHAIN AMINO ACID TRANSPORT PROTEIN BRAE"/>
    <property type="match status" value="1"/>
</dbReference>
<evidence type="ECO:0000256" key="5">
    <source>
        <dbReference type="ARBA" id="ARBA00023136"/>
    </source>
</evidence>
<evidence type="ECO:0000256" key="6">
    <source>
        <dbReference type="SAM" id="Phobius"/>
    </source>
</evidence>
<dbReference type="InterPro" id="IPR001851">
    <property type="entry name" value="ABC_transp_permease"/>
</dbReference>
<dbReference type="AlphaFoldDB" id="A0A832A0C3"/>
<evidence type="ECO:0000256" key="3">
    <source>
        <dbReference type="ARBA" id="ARBA00022692"/>
    </source>
</evidence>
<name>A0A832A0C3_9BACT</name>
<dbReference type="GO" id="GO:0005886">
    <property type="term" value="C:plasma membrane"/>
    <property type="evidence" value="ECO:0007669"/>
    <property type="project" value="UniProtKB-SubCell"/>
</dbReference>
<dbReference type="InterPro" id="IPR043428">
    <property type="entry name" value="LivM-like"/>
</dbReference>